<name>A0ABS1M783_9NOCA</name>
<dbReference type="Proteomes" id="UP000602198">
    <property type="component" value="Unassembled WGS sequence"/>
</dbReference>
<dbReference type="RefSeq" id="WP_201949075.1">
    <property type="nucleotide sequence ID" value="NZ_JAERRJ010000007.1"/>
</dbReference>
<protein>
    <recommendedName>
        <fullName evidence="3">DUF3558 domain-containing protein</fullName>
    </recommendedName>
</protein>
<proteinExistence type="predicted"/>
<keyword evidence="2" id="KW-1185">Reference proteome</keyword>
<accession>A0ABS1M783</accession>
<evidence type="ECO:0008006" key="3">
    <source>
        <dbReference type="Google" id="ProtNLM"/>
    </source>
</evidence>
<evidence type="ECO:0000313" key="2">
    <source>
        <dbReference type="Proteomes" id="UP000602198"/>
    </source>
</evidence>
<dbReference type="EMBL" id="JAERRJ010000007">
    <property type="protein sequence ID" value="MBL1076490.1"/>
    <property type="molecule type" value="Genomic_DNA"/>
</dbReference>
<evidence type="ECO:0000313" key="1">
    <source>
        <dbReference type="EMBL" id="MBL1076490.1"/>
    </source>
</evidence>
<comment type="caution">
    <text evidence="1">The sequence shown here is derived from an EMBL/GenBank/DDBJ whole genome shotgun (WGS) entry which is preliminary data.</text>
</comment>
<organism evidence="1 2">
    <name type="scientific">Nocardia acididurans</name>
    <dbReference type="NCBI Taxonomy" id="2802282"/>
    <lineage>
        <taxon>Bacteria</taxon>
        <taxon>Bacillati</taxon>
        <taxon>Actinomycetota</taxon>
        <taxon>Actinomycetes</taxon>
        <taxon>Mycobacteriales</taxon>
        <taxon>Nocardiaceae</taxon>
        <taxon>Nocardia</taxon>
    </lineage>
</organism>
<gene>
    <name evidence="1" type="ORF">JK358_18995</name>
</gene>
<reference evidence="1 2" key="1">
    <citation type="submission" date="2021-01" db="EMBL/GenBank/DDBJ databases">
        <title>WGS of actinomycetes isolated from Thailand.</title>
        <authorList>
            <person name="Thawai C."/>
        </authorList>
    </citation>
    <scope>NUCLEOTIDE SEQUENCE [LARGE SCALE GENOMIC DNA]</scope>
    <source>
        <strain evidence="1 2">LPG 2</strain>
    </source>
</reference>
<sequence>MPLIVGIFLRAKTFGPVAGVGTLLLTGLTVASCSTSDTGSTTASATTRQFTAPPADCAAATSVRPVADAVRQYAGTRYGAGAVFTPTDLSAAPGMAATHLICNARFGELAQADSSSALRYLSISFTVNDSPGDAAAAAADQFQRFRANAPDEFTRMDIGDDADTRERRVGPNGTEVRTRFRMSNLTVDVITSDQDYSGAMPAAGADPELAAALRTGAEAVARALAGAIGTVMPAR</sequence>